<evidence type="ECO:0000256" key="3">
    <source>
        <dbReference type="ARBA" id="ARBA00022692"/>
    </source>
</evidence>
<dbReference type="InterPro" id="IPR026039">
    <property type="entry name" value="YfgM"/>
</dbReference>
<evidence type="ECO:0000313" key="12">
    <source>
        <dbReference type="Proteomes" id="UP000247540"/>
    </source>
</evidence>
<gene>
    <name evidence="11" type="ORF">DFQ15_101259</name>
</gene>
<evidence type="ECO:0000256" key="2">
    <source>
        <dbReference type="ARBA" id="ARBA00022475"/>
    </source>
</evidence>
<reference evidence="11 12" key="1">
    <citation type="submission" date="2018-06" db="EMBL/GenBank/DDBJ databases">
        <title>Genomic Encyclopedia of Type Strains, Phase III (KMG-III): the genomes of soil and plant-associated and newly described type strains.</title>
        <authorList>
            <person name="Whitman W."/>
        </authorList>
    </citation>
    <scope>NUCLEOTIDE SEQUENCE [LARGE SCALE GENOMIC DNA]</scope>
    <source>
        <strain evidence="11 12">CECT 7646</strain>
    </source>
</reference>
<dbReference type="Gene3D" id="1.25.40.10">
    <property type="entry name" value="Tetratricopeptide repeat domain"/>
    <property type="match status" value="1"/>
</dbReference>
<dbReference type="RefSeq" id="WP_110464211.1">
    <property type="nucleotide sequence ID" value="NZ_JAMOFZ010000002.1"/>
</dbReference>
<dbReference type="EMBL" id="QJTC01000001">
    <property type="protein sequence ID" value="PYE79937.1"/>
    <property type="molecule type" value="Genomic_DNA"/>
</dbReference>
<evidence type="ECO:0000256" key="5">
    <source>
        <dbReference type="ARBA" id="ARBA00023136"/>
    </source>
</evidence>
<keyword evidence="3 9" id="KW-0812">Transmembrane</keyword>
<name>A0A318SY30_9BURK</name>
<evidence type="ECO:0000256" key="7">
    <source>
        <dbReference type="ARBA" id="ARBA00024197"/>
    </source>
</evidence>
<evidence type="ECO:0000259" key="10">
    <source>
        <dbReference type="Pfam" id="PF09976"/>
    </source>
</evidence>
<organism evidence="11 12">
    <name type="scientific">Xylophilus ampelinus</name>
    <dbReference type="NCBI Taxonomy" id="54067"/>
    <lineage>
        <taxon>Bacteria</taxon>
        <taxon>Pseudomonadati</taxon>
        <taxon>Pseudomonadota</taxon>
        <taxon>Betaproteobacteria</taxon>
        <taxon>Burkholderiales</taxon>
        <taxon>Xylophilus</taxon>
    </lineage>
</organism>
<dbReference type="PANTHER" id="PTHR38035">
    <property type="entry name" value="UPF0070 PROTEIN YFGM"/>
    <property type="match status" value="1"/>
</dbReference>
<evidence type="ECO:0000256" key="4">
    <source>
        <dbReference type="ARBA" id="ARBA00022989"/>
    </source>
</evidence>
<sequence length="227" mass="25324">MATHLDLEEQEQLDQLKHFWNRWGTLITWVMIAVFGALAAWNGYQFWERRQAAQASVLYDEVDRAAQAGDAERVQRAFGDIRDRFGRTAYASQAGLLAGKTLYEKDRVDDAKAAFAWVAEKSKDEGYQSLARLRLAAVLLDAKAYDDALRQLAAPFPTPFVPLAADRKGDVLQQQGKKAEAAAEYTRAWNEFGERSEYRRLVEIKLNALGVDPRGGKSASTAAGVKP</sequence>
<comment type="subcellular location">
    <subcellularLocation>
        <location evidence="1">Cell membrane</location>
        <topology evidence="1">Single-pass type II membrane protein</topology>
    </subcellularLocation>
</comment>
<keyword evidence="5 9" id="KW-0472">Membrane</keyword>
<keyword evidence="6" id="KW-0143">Chaperone</keyword>
<comment type="caution">
    <text evidence="11">The sequence shown here is derived from an EMBL/GenBank/DDBJ whole genome shotgun (WGS) entry which is preliminary data.</text>
</comment>
<dbReference type="PIRSF" id="PIRSF006170">
    <property type="entry name" value="YfgM"/>
    <property type="match status" value="1"/>
</dbReference>
<comment type="similarity">
    <text evidence="7">Belongs to the YfgM family.</text>
</comment>
<keyword evidence="4 9" id="KW-1133">Transmembrane helix</keyword>
<proteinExistence type="inferred from homology"/>
<evidence type="ECO:0000256" key="8">
    <source>
        <dbReference type="ARBA" id="ARBA00024235"/>
    </source>
</evidence>
<accession>A0A318SY30</accession>
<protein>
    <recommendedName>
        <fullName evidence="8">Ancillary SecYEG translocon subunit</fullName>
    </recommendedName>
</protein>
<dbReference type="Proteomes" id="UP000247540">
    <property type="component" value="Unassembled WGS sequence"/>
</dbReference>
<dbReference type="GO" id="GO:0005886">
    <property type="term" value="C:plasma membrane"/>
    <property type="evidence" value="ECO:0007669"/>
    <property type="project" value="UniProtKB-SubCell"/>
</dbReference>
<dbReference type="InterPro" id="IPR018704">
    <property type="entry name" value="SecYEG/CpoB_TPR"/>
</dbReference>
<keyword evidence="2" id="KW-1003">Cell membrane</keyword>
<evidence type="ECO:0000256" key="6">
    <source>
        <dbReference type="ARBA" id="ARBA00023186"/>
    </source>
</evidence>
<dbReference type="OrthoDB" id="8521102at2"/>
<feature type="domain" description="Ancillary SecYEG translocon subunit/Cell division coordinator CpoB TPR" evidence="10">
    <location>
        <begin position="17"/>
        <end position="210"/>
    </location>
</feature>
<dbReference type="GO" id="GO:0044877">
    <property type="term" value="F:protein-containing complex binding"/>
    <property type="evidence" value="ECO:0007669"/>
    <property type="project" value="InterPro"/>
</dbReference>
<dbReference type="Pfam" id="PF09976">
    <property type="entry name" value="TPR_21"/>
    <property type="match status" value="1"/>
</dbReference>
<dbReference type="PANTHER" id="PTHR38035:SF1">
    <property type="entry name" value="ANCILLARY SECYEG TRANSLOCON SUBUNIT"/>
    <property type="match status" value="1"/>
</dbReference>
<feature type="transmembrane region" description="Helical" evidence="9">
    <location>
        <begin position="20"/>
        <end position="41"/>
    </location>
</feature>
<evidence type="ECO:0000313" key="11">
    <source>
        <dbReference type="EMBL" id="PYE79937.1"/>
    </source>
</evidence>
<keyword evidence="12" id="KW-1185">Reference proteome</keyword>
<evidence type="ECO:0000256" key="1">
    <source>
        <dbReference type="ARBA" id="ARBA00004401"/>
    </source>
</evidence>
<evidence type="ECO:0000256" key="9">
    <source>
        <dbReference type="SAM" id="Phobius"/>
    </source>
</evidence>
<dbReference type="AlphaFoldDB" id="A0A318SY30"/>
<dbReference type="InterPro" id="IPR011990">
    <property type="entry name" value="TPR-like_helical_dom_sf"/>
</dbReference>
<dbReference type="SUPFAM" id="SSF48452">
    <property type="entry name" value="TPR-like"/>
    <property type="match status" value="1"/>
</dbReference>